<accession>A0A1U9KFC9</accession>
<reference evidence="2 3" key="1">
    <citation type="submission" date="2016-03" db="EMBL/GenBank/DDBJ databases">
        <title>Acetic acid bacteria sequencing.</title>
        <authorList>
            <person name="Brandt J."/>
            <person name="Jakob F."/>
            <person name="Vogel R.F."/>
        </authorList>
    </citation>
    <scope>NUCLEOTIDE SEQUENCE [LARGE SCALE GENOMIC DNA]</scope>
    <source>
        <strain evidence="2 3">TMW2.1153</strain>
    </source>
</reference>
<protein>
    <recommendedName>
        <fullName evidence="4">DUF2269 domain-containing protein</fullName>
    </recommendedName>
</protein>
<proteinExistence type="predicted"/>
<dbReference type="Proteomes" id="UP000188937">
    <property type="component" value="Chromosome"/>
</dbReference>
<keyword evidence="1" id="KW-1133">Transmembrane helix</keyword>
<evidence type="ECO:0000256" key="1">
    <source>
        <dbReference type="SAM" id="Phobius"/>
    </source>
</evidence>
<keyword evidence="1" id="KW-0472">Membrane</keyword>
<gene>
    <name evidence="2" type="ORF">A0U92_06220</name>
</gene>
<dbReference type="EMBL" id="CP014692">
    <property type="protein sequence ID" value="AQS84437.1"/>
    <property type="molecule type" value="Genomic_DNA"/>
</dbReference>
<dbReference type="KEGG" id="aace:A0U92_06220"/>
<name>A0A1U9KFC9_ACEAC</name>
<dbReference type="AlphaFoldDB" id="A0A1U9KFC9"/>
<feature type="transmembrane region" description="Helical" evidence="1">
    <location>
        <begin position="6"/>
        <end position="32"/>
    </location>
</feature>
<feature type="transmembrane region" description="Helical" evidence="1">
    <location>
        <begin position="44"/>
        <end position="69"/>
    </location>
</feature>
<evidence type="ECO:0000313" key="3">
    <source>
        <dbReference type="Proteomes" id="UP000188937"/>
    </source>
</evidence>
<organism evidence="2 3">
    <name type="scientific">Acetobacter aceti</name>
    <dbReference type="NCBI Taxonomy" id="435"/>
    <lineage>
        <taxon>Bacteria</taxon>
        <taxon>Pseudomonadati</taxon>
        <taxon>Pseudomonadota</taxon>
        <taxon>Alphaproteobacteria</taxon>
        <taxon>Acetobacterales</taxon>
        <taxon>Acetobacteraceae</taxon>
        <taxon>Acetobacter</taxon>
        <taxon>Acetobacter subgen. Acetobacter</taxon>
    </lineage>
</organism>
<keyword evidence="3" id="KW-1185">Reference proteome</keyword>
<feature type="transmembrane region" description="Helical" evidence="1">
    <location>
        <begin position="116"/>
        <end position="138"/>
    </location>
</feature>
<evidence type="ECO:0008006" key="4">
    <source>
        <dbReference type="Google" id="ProtNLM"/>
    </source>
</evidence>
<evidence type="ECO:0000313" key="2">
    <source>
        <dbReference type="EMBL" id="AQS84437.1"/>
    </source>
</evidence>
<dbReference type="STRING" id="435.A0U92_06220"/>
<feature type="transmembrane region" description="Helical" evidence="1">
    <location>
        <begin position="81"/>
        <end position="104"/>
    </location>
</feature>
<sequence>MITFWLPLHVFSAIMVTGLSFGGFFQLVLALVDQSESRQEGGIFQTLLIAGLVLTVPFFGILIFSGIHLASLFHISPDLPWISSALGAGILGLICLCLGMACLLVHRSRSPHFRTLTIAAGLYAVATLGFGSAIWRMLGKGG</sequence>
<keyword evidence="1" id="KW-0812">Transmembrane</keyword>